<evidence type="ECO:0000256" key="1">
    <source>
        <dbReference type="SAM" id="Phobius"/>
    </source>
</evidence>
<dbReference type="KEGG" id="pard:DN92_03035"/>
<dbReference type="AlphaFoldDB" id="A0A6M9PDL8"/>
<dbReference type="InterPro" id="IPR007047">
    <property type="entry name" value="Flp_Fap"/>
</dbReference>
<proteinExistence type="predicted"/>
<dbReference type="Proteomes" id="UP000501090">
    <property type="component" value="Chromosome"/>
</dbReference>
<keyword evidence="1" id="KW-0812">Transmembrane</keyword>
<evidence type="ECO:0000313" key="3">
    <source>
        <dbReference type="Proteomes" id="UP000501090"/>
    </source>
</evidence>
<dbReference type="EMBL" id="CP028940">
    <property type="protein sequence ID" value="QKM60094.1"/>
    <property type="molecule type" value="Genomic_DNA"/>
</dbReference>
<accession>A0A6M9PDL8</accession>
<keyword evidence="3" id="KW-1185">Reference proteome</keyword>
<keyword evidence="1" id="KW-1133">Transmembrane helix</keyword>
<dbReference type="RefSeq" id="WP_173959866.1">
    <property type="nucleotide sequence ID" value="NZ_CBCSCC010000012.1"/>
</dbReference>
<organism evidence="2 3">
    <name type="scientific">Polynucleobacter arcticus</name>
    <dbReference type="NCBI Taxonomy" id="1743165"/>
    <lineage>
        <taxon>Bacteria</taxon>
        <taxon>Pseudomonadati</taxon>
        <taxon>Pseudomonadota</taxon>
        <taxon>Betaproteobacteria</taxon>
        <taxon>Burkholderiales</taxon>
        <taxon>Burkholderiaceae</taxon>
        <taxon>Polynucleobacter</taxon>
    </lineage>
</organism>
<dbReference type="Pfam" id="PF04964">
    <property type="entry name" value="Flp_Fap"/>
    <property type="match status" value="1"/>
</dbReference>
<evidence type="ECO:0000313" key="2">
    <source>
        <dbReference type="EMBL" id="QKM60094.1"/>
    </source>
</evidence>
<reference evidence="2 3" key="1">
    <citation type="submission" date="2018-04" db="EMBL/GenBank/DDBJ databases">
        <title>Polynucleobacter sp. UK-Long2-W17 genome.</title>
        <authorList>
            <person name="Hahn M.W."/>
        </authorList>
    </citation>
    <scope>NUCLEOTIDE SEQUENCE [LARGE SCALE GENOMIC DNA]</scope>
    <source>
        <strain evidence="2 3">UK-Long2-W17</strain>
    </source>
</reference>
<gene>
    <name evidence="2" type="ORF">DN92_03035</name>
</gene>
<feature type="transmembrane region" description="Helical" evidence="1">
    <location>
        <begin position="20"/>
        <end position="39"/>
    </location>
</feature>
<keyword evidence="1" id="KW-0472">Membrane</keyword>
<name>A0A6M9PDL8_9BURK</name>
<sequence length="53" mass="5682">MFIYIINLLRSTKGVSAIEYGLISGLVALVIITAVRTLGTNLNGIFNRIATSV</sequence>
<protein>
    <submittedName>
        <fullName evidence="2">Flp family type IVb pilin</fullName>
    </submittedName>
</protein>